<gene>
    <name evidence="2" type="ORF">C725_2789</name>
</gene>
<organism evidence="2 3">
    <name type="scientific">Pacificimonas flava</name>
    <dbReference type="NCBI Taxonomy" id="1234595"/>
    <lineage>
        <taxon>Bacteria</taxon>
        <taxon>Pseudomonadati</taxon>
        <taxon>Pseudomonadota</taxon>
        <taxon>Alphaproteobacteria</taxon>
        <taxon>Sphingomonadales</taxon>
        <taxon>Sphingosinicellaceae</taxon>
        <taxon>Pacificimonas</taxon>
    </lineage>
</organism>
<dbReference type="OrthoDB" id="9812068at2"/>
<proteinExistence type="predicted"/>
<dbReference type="AlphaFoldDB" id="M2U1D6"/>
<accession>M2U1D6</accession>
<sequence length="92" mass="10216">MSTEASDQPALENFWSGMALAVTQVLADYAARVLLAGRRDRLRRFTVESVPGELRQVTLVSLYDVQSRAEKTLEICSVGQRSIIRFNNGLGD</sequence>
<dbReference type="RefSeq" id="WP_008603753.1">
    <property type="nucleotide sequence ID" value="NZ_AMRV01000014.1"/>
</dbReference>
<keyword evidence="1" id="KW-1133">Transmembrane helix</keyword>
<keyword evidence="1" id="KW-0812">Transmembrane</keyword>
<protein>
    <submittedName>
        <fullName evidence="2">Uncharacterized protein</fullName>
    </submittedName>
</protein>
<comment type="caution">
    <text evidence="2">The sequence shown here is derived from an EMBL/GenBank/DDBJ whole genome shotgun (WGS) entry which is preliminary data.</text>
</comment>
<dbReference type="EMBL" id="AMRV01000014">
    <property type="protein sequence ID" value="EMD81807.1"/>
    <property type="molecule type" value="Genomic_DNA"/>
</dbReference>
<feature type="transmembrane region" description="Helical" evidence="1">
    <location>
        <begin position="14"/>
        <end position="35"/>
    </location>
</feature>
<evidence type="ECO:0000313" key="2">
    <source>
        <dbReference type="EMBL" id="EMD81807.1"/>
    </source>
</evidence>
<dbReference type="Proteomes" id="UP000011717">
    <property type="component" value="Unassembled WGS sequence"/>
</dbReference>
<keyword evidence="3" id="KW-1185">Reference proteome</keyword>
<evidence type="ECO:0000313" key="3">
    <source>
        <dbReference type="Proteomes" id="UP000011717"/>
    </source>
</evidence>
<name>M2U1D6_9SPHN</name>
<keyword evidence="1" id="KW-0472">Membrane</keyword>
<evidence type="ECO:0000256" key="1">
    <source>
        <dbReference type="SAM" id="Phobius"/>
    </source>
</evidence>
<reference evidence="2 3" key="1">
    <citation type="journal article" date="2013" name="Genome Announc.">
        <title>Draft Genome Sequence of Strain JLT2015T, Belonging to the Family Sphingomonadaceae of the Alphaproteobacteria.</title>
        <authorList>
            <person name="Tang K."/>
            <person name="Liu K."/>
            <person name="Li S."/>
            <person name="Jiao N."/>
        </authorList>
    </citation>
    <scope>NUCLEOTIDE SEQUENCE [LARGE SCALE GENOMIC DNA]</scope>
    <source>
        <strain evidence="2 3">JLT2015</strain>
    </source>
</reference>